<dbReference type="Pfam" id="PF06723">
    <property type="entry name" value="MreB_Mbl"/>
    <property type="match status" value="1"/>
</dbReference>
<dbReference type="Proteomes" id="UP000775877">
    <property type="component" value="Unassembled WGS sequence"/>
</dbReference>
<accession>A0A955L1H8</accession>
<reference evidence="5" key="2">
    <citation type="journal article" date="2021" name="Microbiome">
        <title>Successional dynamics and alternative stable states in a saline activated sludge microbial community over 9 years.</title>
        <authorList>
            <person name="Wang Y."/>
            <person name="Ye J."/>
            <person name="Ju F."/>
            <person name="Liu L."/>
            <person name="Boyd J.A."/>
            <person name="Deng Y."/>
            <person name="Parks D.H."/>
            <person name="Jiang X."/>
            <person name="Yin X."/>
            <person name="Woodcroft B.J."/>
            <person name="Tyson G.W."/>
            <person name="Hugenholtz P."/>
            <person name="Polz M.F."/>
            <person name="Zhang T."/>
        </authorList>
    </citation>
    <scope>NUCLEOTIDE SEQUENCE</scope>
    <source>
        <strain evidence="5">HKST-UBA13</strain>
    </source>
</reference>
<comment type="caution">
    <text evidence="5">The sequence shown here is derived from an EMBL/GenBank/DDBJ whole genome shotgun (WGS) entry which is preliminary data.</text>
</comment>
<evidence type="ECO:0000256" key="2">
    <source>
        <dbReference type="ARBA" id="ARBA00022490"/>
    </source>
</evidence>
<dbReference type="GO" id="GO:0005737">
    <property type="term" value="C:cytoplasm"/>
    <property type="evidence" value="ECO:0007669"/>
    <property type="project" value="UniProtKB-SubCell"/>
</dbReference>
<name>A0A955L1H8_9BACT</name>
<dbReference type="PANTHER" id="PTHR42749">
    <property type="entry name" value="CELL SHAPE-DETERMINING PROTEIN MREB"/>
    <property type="match status" value="1"/>
</dbReference>
<evidence type="ECO:0000313" key="6">
    <source>
        <dbReference type="Proteomes" id="UP000775877"/>
    </source>
</evidence>
<dbReference type="InterPro" id="IPR056546">
    <property type="entry name" value="MreB_MamK-like"/>
</dbReference>
<evidence type="ECO:0000256" key="4">
    <source>
        <dbReference type="ARBA" id="ARBA00022840"/>
    </source>
</evidence>
<organism evidence="5 6">
    <name type="scientific">Candidatus Dojkabacteria bacterium</name>
    <dbReference type="NCBI Taxonomy" id="2099670"/>
    <lineage>
        <taxon>Bacteria</taxon>
        <taxon>Candidatus Dojkabacteria</taxon>
    </lineage>
</organism>
<keyword evidence="2" id="KW-0963">Cytoplasm</keyword>
<evidence type="ECO:0000256" key="1">
    <source>
        <dbReference type="ARBA" id="ARBA00004496"/>
    </source>
</evidence>
<keyword evidence="4" id="KW-0067">ATP-binding</keyword>
<evidence type="ECO:0000313" key="5">
    <source>
        <dbReference type="EMBL" id="MCA9380821.1"/>
    </source>
</evidence>
<dbReference type="InterPro" id="IPR043129">
    <property type="entry name" value="ATPase_NBD"/>
</dbReference>
<gene>
    <name evidence="5" type="ORF">KC678_00990</name>
</gene>
<sequence>MFKNFRKNNAEYVFIEFGSEYFKAYIPSIDKLIIKPSVICVSKDYEEVLYIGEEAKSKYSTKTYRKIAPVIKGTIHDYKASELFLHHELNEIMELLNRKTKFLKPNIVASIHSTSSEVEISAYTDVFESFGVSSITFVNESVAALYSKPKINSGIVCKIGYSITDLIIVINNEICYDNTIYFGSSDISTSLQKYIKNKYLIDISLKSTNKLIEEIDFVAPKKKKISLTGKNLRDGLPVDFEITQVEVAAVILEDFDIVISELKKMIEKTSTSELDQLIDYGITVAGGLFSVEVFAKEIKNHVKLNVQSTSPLDATVKGLEEIKNSPELLENLQIKDLIFL</sequence>
<dbReference type="GO" id="GO:0005524">
    <property type="term" value="F:ATP binding"/>
    <property type="evidence" value="ECO:0007669"/>
    <property type="project" value="UniProtKB-KW"/>
</dbReference>
<dbReference type="EMBL" id="JAGQLJ010000019">
    <property type="protein sequence ID" value="MCA9380821.1"/>
    <property type="molecule type" value="Genomic_DNA"/>
</dbReference>
<dbReference type="PANTHER" id="PTHR42749:SF1">
    <property type="entry name" value="CELL SHAPE-DETERMINING PROTEIN MREB"/>
    <property type="match status" value="1"/>
</dbReference>
<keyword evidence="3" id="KW-0547">Nucleotide-binding</keyword>
<dbReference type="AlphaFoldDB" id="A0A955L1H8"/>
<dbReference type="Gene3D" id="3.30.420.40">
    <property type="match status" value="2"/>
</dbReference>
<protein>
    <submittedName>
        <fullName evidence="5">Rod shape-determining protein</fullName>
    </submittedName>
</protein>
<reference evidence="5" key="1">
    <citation type="submission" date="2020-04" db="EMBL/GenBank/DDBJ databases">
        <authorList>
            <person name="Zhang T."/>
        </authorList>
    </citation>
    <scope>NUCLEOTIDE SEQUENCE</scope>
    <source>
        <strain evidence="5">HKST-UBA13</strain>
    </source>
</reference>
<dbReference type="SUPFAM" id="SSF53067">
    <property type="entry name" value="Actin-like ATPase domain"/>
    <property type="match status" value="2"/>
</dbReference>
<proteinExistence type="predicted"/>
<evidence type="ECO:0000256" key="3">
    <source>
        <dbReference type="ARBA" id="ARBA00022741"/>
    </source>
</evidence>
<comment type="subcellular location">
    <subcellularLocation>
        <location evidence="1">Cytoplasm</location>
    </subcellularLocation>
</comment>